<dbReference type="Gene3D" id="3.40.1080.20">
    <property type="entry name" value="Acetyl-CoA hydrolase/transferase C-terminal domain"/>
    <property type="match status" value="1"/>
</dbReference>
<feature type="domain" description="Acetyl-CoA hydrolase/transferase C-terminal" evidence="4">
    <location>
        <begin position="272"/>
        <end position="424"/>
    </location>
</feature>
<dbReference type="PANTHER" id="PTHR21432:SF20">
    <property type="entry name" value="ACETYL-COA HYDROLASE"/>
    <property type="match status" value="1"/>
</dbReference>
<dbReference type="InterPro" id="IPR026888">
    <property type="entry name" value="AcetylCoA_hyd_C"/>
</dbReference>
<sequence>MVTIFQGLYKAKLKKPQDVLSYIEDGADIIIPIANGEPVKLLDILEENAEYLKDVRIHQMLTMHPRKYIDGAYKGHLSHVSYFLSGATRKAYHNRHCELMPNYFHEVPSIMKDYTKASLVMAVASPMDEHGYFTLGTQADYAACFIGNAPFFLEVNEHMPRTFGQNLIHISQIEGFIEHHAPLVKNPEPVIEEKDIRIAEYVAEYIKNGDTLQAGIGSIPNAVISLLNDHRHLGIHTELITDGVVGLVEKGVVDGSQKKTNKGKIVGTFALGTDKLYEFLHNNPIVEFQTVDVTNDPRLIAKEDNIVSINATTEVDIYGQCASETVAGKYYSSTGGQFDFARGANFAGNGRGFICMHSTTKNDTISRIKVLLTNGSVVTTSKNEVDKVVTEYGVAELKGKSISARAKALIEIAHPKFKDELIFEARKLNLM</sequence>
<dbReference type="GO" id="GO:0008775">
    <property type="term" value="F:acetate CoA-transferase activity"/>
    <property type="evidence" value="ECO:0007669"/>
    <property type="project" value="InterPro"/>
</dbReference>
<comment type="similarity">
    <text evidence="1">Belongs to the acetyl-CoA hydrolase/transferase family.</text>
</comment>
<dbReference type="Gene3D" id="3.30.750.70">
    <property type="entry name" value="4-hydroxybutyrate coenzyme like domains"/>
    <property type="match status" value="1"/>
</dbReference>
<dbReference type="RefSeq" id="WP_053419165.1">
    <property type="nucleotide sequence ID" value="NZ_LILB01000009.1"/>
</dbReference>
<dbReference type="GO" id="GO:0006083">
    <property type="term" value="P:acetate metabolic process"/>
    <property type="evidence" value="ECO:0007669"/>
    <property type="project" value="InterPro"/>
</dbReference>
<dbReference type="PATRIC" id="fig|263475.3.peg.225"/>
<dbReference type="SUPFAM" id="SSF100950">
    <property type="entry name" value="NagB/RpiA/CoA transferase-like"/>
    <property type="match status" value="2"/>
</dbReference>
<dbReference type="STRING" id="263475.AMD00_22130"/>
<evidence type="ECO:0000313" key="5">
    <source>
        <dbReference type="EMBL" id="KOO47363.1"/>
    </source>
</evidence>
<dbReference type="InterPro" id="IPR037171">
    <property type="entry name" value="NagB/RpiA_transferase-like"/>
</dbReference>
<dbReference type="GeneID" id="301138803"/>
<evidence type="ECO:0000313" key="6">
    <source>
        <dbReference type="Proteomes" id="UP000036867"/>
    </source>
</evidence>
<evidence type="ECO:0000256" key="2">
    <source>
        <dbReference type="ARBA" id="ARBA00022679"/>
    </source>
</evidence>
<dbReference type="PANTHER" id="PTHR21432">
    <property type="entry name" value="ACETYL-COA HYDROLASE-RELATED"/>
    <property type="match status" value="1"/>
</dbReference>
<evidence type="ECO:0000259" key="3">
    <source>
        <dbReference type="Pfam" id="PF02550"/>
    </source>
</evidence>
<dbReference type="OrthoDB" id="9801795at2"/>
<comment type="caution">
    <text evidence="5">The sequence shown here is derived from an EMBL/GenBank/DDBJ whole genome shotgun (WGS) entry which is preliminary data.</text>
</comment>
<dbReference type="Proteomes" id="UP000036867">
    <property type="component" value="Unassembled WGS sequence"/>
</dbReference>
<reference evidence="6" key="1">
    <citation type="submission" date="2015-08" db="EMBL/GenBank/DDBJ databases">
        <title>Fjat-10028 dsm 16317.</title>
        <authorList>
            <person name="Liu B."/>
            <person name="Wang J."/>
            <person name="Zhu Y."/>
            <person name="Liu G."/>
            <person name="Chen Q."/>
            <person name="Chen Z."/>
            <person name="Lan J."/>
            <person name="Che J."/>
            <person name="Ge C."/>
            <person name="Shi H."/>
            <person name="Pan Z."/>
            <person name="Liu X."/>
        </authorList>
    </citation>
    <scope>NUCLEOTIDE SEQUENCE [LARGE SCALE GENOMIC DNA]</scope>
    <source>
        <strain evidence="6">DSM 16317</strain>
    </source>
</reference>
<dbReference type="Pfam" id="PF02550">
    <property type="entry name" value="AcetylCoA_hydro"/>
    <property type="match status" value="1"/>
</dbReference>
<dbReference type="InterPro" id="IPR038460">
    <property type="entry name" value="AcetylCoA_hyd_C_sf"/>
</dbReference>
<proteinExistence type="inferred from homology"/>
<dbReference type="InterPro" id="IPR003702">
    <property type="entry name" value="ActCoA_hydro_N"/>
</dbReference>
<gene>
    <name evidence="5" type="ORF">AMD00_22130</name>
</gene>
<feature type="domain" description="Acetyl-CoA hydrolase/transferase N-terminal" evidence="3">
    <location>
        <begin position="49"/>
        <end position="180"/>
    </location>
</feature>
<dbReference type="AlphaFoldDB" id="A0A0M0L9P2"/>
<dbReference type="Pfam" id="PF13336">
    <property type="entry name" value="AcetylCoA_hyd_C"/>
    <property type="match status" value="1"/>
</dbReference>
<dbReference type="InterPro" id="IPR046433">
    <property type="entry name" value="ActCoA_hydro"/>
</dbReference>
<protein>
    <submittedName>
        <fullName evidence="5">4-hydroxybutyrate CoA-transferase</fullName>
    </submittedName>
</protein>
<evidence type="ECO:0000259" key="4">
    <source>
        <dbReference type="Pfam" id="PF13336"/>
    </source>
</evidence>
<dbReference type="EMBL" id="LILB01000009">
    <property type="protein sequence ID" value="KOO47363.1"/>
    <property type="molecule type" value="Genomic_DNA"/>
</dbReference>
<dbReference type="Gene3D" id="3.40.1080.10">
    <property type="entry name" value="Glutaconate Coenzyme A-transferase"/>
    <property type="match status" value="1"/>
</dbReference>
<keyword evidence="6" id="KW-1185">Reference proteome</keyword>
<name>A0A0M0L9P2_9BACL</name>
<organism evidence="5 6">
    <name type="scientific">Viridibacillus arvi</name>
    <dbReference type="NCBI Taxonomy" id="263475"/>
    <lineage>
        <taxon>Bacteria</taxon>
        <taxon>Bacillati</taxon>
        <taxon>Bacillota</taxon>
        <taxon>Bacilli</taxon>
        <taxon>Bacillales</taxon>
        <taxon>Caryophanaceae</taxon>
        <taxon>Viridibacillus</taxon>
    </lineage>
</organism>
<accession>A0A0M0L9P2</accession>
<keyword evidence="2 5" id="KW-0808">Transferase</keyword>
<evidence type="ECO:0000256" key="1">
    <source>
        <dbReference type="ARBA" id="ARBA00009632"/>
    </source>
</evidence>